<feature type="domain" description="EGF-like" evidence="17">
    <location>
        <begin position="38"/>
        <end position="76"/>
    </location>
</feature>
<feature type="disulfide bond" evidence="13">
    <location>
        <begin position="143"/>
        <end position="160"/>
    </location>
</feature>
<evidence type="ECO:0000256" key="10">
    <source>
        <dbReference type="ARBA" id="ARBA00023170"/>
    </source>
</evidence>
<dbReference type="InterPro" id="IPR000742">
    <property type="entry name" value="EGF"/>
</dbReference>
<dbReference type="SUPFAM" id="SSF57196">
    <property type="entry name" value="EGF/Laminin"/>
    <property type="match status" value="1"/>
</dbReference>
<dbReference type="GO" id="GO:0005886">
    <property type="term" value="C:plasma membrane"/>
    <property type="evidence" value="ECO:0007669"/>
    <property type="project" value="UniProtKB-SubCell"/>
</dbReference>
<keyword evidence="6 15" id="KW-1133">Transmembrane helix</keyword>
<evidence type="ECO:0000256" key="1">
    <source>
        <dbReference type="ARBA" id="ARBA00004651"/>
    </source>
</evidence>
<feature type="chain" id="PRO_5044315862" description="CD97 antigen-like" evidence="16">
    <location>
        <begin position="24"/>
        <end position="730"/>
    </location>
</feature>
<dbReference type="AlphaFoldDB" id="A0AAY4DH25"/>
<dbReference type="CTD" id="100538283"/>
<keyword evidence="5" id="KW-0677">Repeat</keyword>
<dbReference type="Pfam" id="PF00002">
    <property type="entry name" value="7tm_2"/>
    <property type="match status" value="1"/>
</dbReference>
<dbReference type="GeneTree" id="ENSGT00940000160578"/>
<dbReference type="SMART" id="SM00303">
    <property type="entry name" value="GPS"/>
    <property type="match status" value="1"/>
</dbReference>
<evidence type="ECO:0008006" key="22">
    <source>
        <dbReference type="Google" id="ProtNLM"/>
    </source>
</evidence>
<keyword evidence="21" id="KW-1185">Reference proteome</keyword>
<reference evidence="20 21" key="1">
    <citation type="submission" date="2020-06" db="EMBL/GenBank/DDBJ databases">
        <authorList>
            <consortium name="Wellcome Sanger Institute Data Sharing"/>
        </authorList>
    </citation>
    <scope>NUCLEOTIDE SEQUENCE [LARGE SCALE GENOMIC DNA]</scope>
</reference>
<keyword evidence="4 15" id="KW-0812">Transmembrane</keyword>
<keyword evidence="12" id="KW-0807">Transducer</keyword>
<evidence type="ECO:0000256" key="8">
    <source>
        <dbReference type="ARBA" id="ARBA00023136"/>
    </source>
</evidence>
<reference evidence="20" key="2">
    <citation type="submission" date="2025-08" db="UniProtKB">
        <authorList>
            <consortium name="Ensembl"/>
        </authorList>
    </citation>
    <scope>IDENTIFICATION</scope>
</reference>
<dbReference type="PANTHER" id="PTHR12011">
    <property type="entry name" value="ADHESION G-PROTEIN COUPLED RECEPTOR"/>
    <property type="match status" value="1"/>
</dbReference>
<keyword evidence="9 13" id="KW-1015">Disulfide bond</keyword>
<dbReference type="GO" id="GO:0005509">
    <property type="term" value="F:calcium ion binding"/>
    <property type="evidence" value="ECO:0007669"/>
    <property type="project" value="InterPro"/>
</dbReference>
<organism evidence="20 21">
    <name type="scientific">Denticeps clupeoides</name>
    <name type="common">denticle herring</name>
    <dbReference type="NCBI Taxonomy" id="299321"/>
    <lineage>
        <taxon>Eukaryota</taxon>
        <taxon>Metazoa</taxon>
        <taxon>Chordata</taxon>
        <taxon>Craniata</taxon>
        <taxon>Vertebrata</taxon>
        <taxon>Euteleostomi</taxon>
        <taxon>Actinopterygii</taxon>
        <taxon>Neopterygii</taxon>
        <taxon>Teleostei</taxon>
        <taxon>Clupei</taxon>
        <taxon>Clupeiformes</taxon>
        <taxon>Denticipitoidei</taxon>
        <taxon>Denticipitidae</taxon>
        <taxon>Denticeps</taxon>
    </lineage>
</organism>
<dbReference type="InterPro" id="IPR017981">
    <property type="entry name" value="GPCR_2-like_7TM"/>
</dbReference>
<dbReference type="InterPro" id="IPR000203">
    <property type="entry name" value="GPS"/>
</dbReference>
<comment type="subcellular location">
    <subcellularLocation>
        <location evidence="1">Cell membrane</location>
        <topology evidence="1">Multi-pass membrane protein</topology>
    </subcellularLocation>
</comment>
<evidence type="ECO:0000256" key="2">
    <source>
        <dbReference type="ARBA" id="ARBA00022475"/>
    </source>
</evidence>
<evidence type="ECO:0000256" key="9">
    <source>
        <dbReference type="ARBA" id="ARBA00023157"/>
    </source>
</evidence>
<accession>A0AAY4DH25</accession>
<feature type="region of interest" description="Disordered" evidence="14">
    <location>
        <begin position="710"/>
        <end position="730"/>
    </location>
</feature>
<dbReference type="GO" id="GO:0007189">
    <property type="term" value="P:adenylate cyclase-activating G protein-coupled receptor signaling pathway"/>
    <property type="evidence" value="ECO:0007669"/>
    <property type="project" value="TreeGrafter"/>
</dbReference>
<evidence type="ECO:0000256" key="11">
    <source>
        <dbReference type="ARBA" id="ARBA00023180"/>
    </source>
</evidence>
<dbReference type="InterPro" id="IPR001740">
    <property type="entry name" value="GPCR_2_EMR1-like_rcpt"/>
</dbReference>
<dbReference type="GO" id="GO:0004930">
    <property type="term" value="F:G protein-coupled receptor activity"/>
    <property type="evidence" value="ECO:0007669"/>
    <property type="project" value="UniProtKB-KW"/>
</dbReference>
<evidence type="ECO:0000256" key="15">
    <source>
        <dbReference type="SAM" id="Phobius"/>
    </source>
</evidence>
<keyword evidence="11" id="KW-0325">Glycoprotein</keyword>
<dbReference type="GO" id="GO:0007166">
    <property type="term" value="P:cell surface receptor signaling pathway"/>
    <property type="evidence" value="ECO:0007669"/>
    <property type="project" value="InterPro"/>
</dbReference>
<feature type="transmembrane region" description="Helical" evidence="15">
    <location>
        <begin position="586"/>
        <end position="609"/>
    </location>
</feature>
<dbReference type="Pfam" id="PF01825">
    <property type="entry name" value="GPS"/>
    <property type="match status" value="1"/>
</dbReference>
<evidence type="ECO:0000256" key="13">
    <source>
        <dbReference type="PROSITE-ProRule" id="PRU00076"/>
    </source>
</evidence>
<dbReference type="InterPro" id="IPR009030">
    <property type="entry name" value="Growth_fac_rcpt_cys_sf"/>
</dbReference>
<evidence type="ECO:0000256" key="7">
    <source>
        <dbReference type="ARBA" id="ARBA00023040"/>
    </source>
</evidence>
<sequence length="730" mass="80735">MRLKKLLMVLGLHLVLLVDLIFANCDPGTTFNGTHCVDSDECKNVPSICGENTVCTNTIGKYFCQCTTGYKYSRSGIVNFTADMDGKCKDICKVHSSICGVGGRCRRDSSPKGYQCSCHPGFTHSSSNQSACIDICKVHSSICGVGGHCHRDSSPKGYQCSCHPGFTHSSSNQSACIDLRCERIMSGSSISETPPILKDIQVLLQKPCREFNQSEDVGRKEELHGDKWLEKLLSIVDELLAGGALDTRQKLSAMLLSVENALKIIGPLMANDQTRKSNAFTELEMLVKRGEVTPVGHVSLSSQHAQLDSNWETATGEFYPGFSTIALLSYKNLEKSANHSFRVNSSHGLRFAINSKVITAVVSNPDTGHLKMPVSLTFSHLEKASATKPTCVYWDPDLKSGGWSDAGCHVKAFNASYTVCSCSHLSSFAVLMALYDFEDTFELQMITLVGLSLSLICLLICIITFSYCRSIQGTRNTIHLHVCISLFIANLTFLAGISRVENKVGCSVVAGLLHFFYLAAFCWMCLEGVQLFRMVILVFNTTLRPIYLWAAGYGIPVVIVVLSVIINPNGYGTRRHCWLDLQSGFIWSFYGPVCVVILANVFFFLITVYKLAEKFSSLNPDLNSLNKIKTFTVTAVAQLAVLGTMWIFGCFQFNKETIVVSYIYTFLNCLQGVLIFIMHCLLSKQVRDEYSRILSCIFTPHKTKYSEFSTNQSSKSQASRSAQHTDQSHI</sequence>
<dbReference type="PANTHER" id="PTHR12011:SF433">
    <property type="entry name" value="ADHESION G PROTEIN-COUPLED RECEPTOR E1-LIKE-RELATED"/>
    <property type="match status" value="1"/>
</dbReference>
<dbReference type="Gene3D" id="1.20.1070.10">
    <property type="entry name" value="Rhodopsin 7-helix transmembrane proteins"/>
    <property type="match status" value="1"/>
</dbReference>
<dbReference type="PROSITE" id="PS01187">
    <property type="entry name" value="EGF_CA"/>
    <property type="match status" value="1"/>
</dbReference>
<dbReference type="InterPro" id="IPR001881">
    <property type="entry name" value="EGF-like_Ca-bd_dom"/>
</dbReference>
<dbReference type="PRINTS" id="PR01128">
    <property type="entry name" value="EMR1HORMONER"/>
</dbReference>
<feature type="domain" description="GAIN-B" evidence="18">
    <location>
        <begin position="289"/>
        <end position="438"/>
    </location>
</feature>
<dbReference type="Gene3D" id="2.10.25.10">
    <property type="entry name" value="Laminin"/>
    <property type="match status" value="1"/>
</dbReference>
<evidence type="ECO:0000256" key="5">
    <source>
        <dbReference type="ARBA" id="ARBA00022737"/>
    </source>
</evidence>
<dbReference type="FunFam" id="1.20.1070.10:FF:000136">
    <property type="entry name" value="Adhesion G protein-coupled receptor E5"/>
    <property type="match status" value="1"/>
</dbReference>
<dbReference type="Ensembl" id="ENSDCDT00010054938.1">
    <property type="protein sequence ID" value="ENSDCDP00010044825.1"/>
    <property type="gene ID" value="ENSDCDG00010027670.1"/>
</dbReference>
<dbReference type="SMART" id="SM00181">
    <property type="entry name" value="EGF"/>
    <property type="match status" value="3"/>
</dbReference>
<evidence type="ECO:0000256" key="3">
    <source>
        <dbReference type="ARBA" id="ARBA00022536"/>
    </source>
</evidence>
<dbReference type="SUPFAM" id="SSF57184">
    <property type="entry name" value="Growth factor receptor domain"/>
    <property type="match status" value="1"/>
</dbReference>
<dbReference type="PRINTS" id="PR00249">
    <property type="entry name" value="GPCRSECRETIN"/>
</dbReference>
<feature type="transmembrane region" description="Helical" evidence="15">
    <location>
        <begin position="445"/>
        <end position="468"/>
    </location>
</feature>
<dbReference type="CDD" id="cd00054">
    <property type="entry name" value="EGF_CA"/>
    <property type="match status" value="1"/>
</dbReference>
<evidence type="ECO:0000256" key="14">
    <source>
        <dbReference type="SAM" id="MobiDB-lite"/>
    </source>
</evidence>
<feature type="domain" description="EGF-like" evidence="17">
    <location>
        <begin position="133"/>
        <end position="172"/>
    </location>
</feature>
<protein>
    <recommendedName>
        <fullName evidence="22">CD97 antigen-like</fullName>
    </recommendedName>
</protein>
<feature type="compositionally biased region" description="Low complexity" evidence="14">
    <location>
        <begin position="710"/>
        <end position="722"/>
    </location>
</feature>
<feature type="domain" description="EGF-like" evidence="17">
    <location>
        <begin position="89"/>
        <end position="128"/>
    </location>
</feature>
<gene>
    <name evidence="20" type="primary">LOC114794093</name>
</gene>
<dbReference type="SMART" id="SM00179">
    <property type="entry name" value="EGF_CA"/>
    <property type="match status" value="3"/>
</dbReference>
<keyword evidence="7" id="KW-0297">G-protein coupled receptor</keyword>
<evidence type="ECO:0000259" key="18">
    <source>
        <dbReference type="PROSITE" id="PS50221"/>
    </source>
</evidence>
<evidence type="ECO:0000313" key="20">
    <source>
        <dbReference type="Ensembl" id="ENSDCDP00010044825.1"/>
    </source>
</evidence>
<dbReference type="Gene3D" id="2.90.20.10">
    <property type="entry name" value="Plasmodium vivax P25 domain"/>
    <property type="match status" value="1"/>
</dbReference>
<dbReference type="Pfam" id="PF07645">
    <property type="entry name" value="EGF_CA"/>
    <property type="match status" value="1"/>
</dbReference>
<feature type="transmembrane region" description="Helical" evidence="15">
    <location>
        <begin position="504"/>
        <end position="526"/>
    </location>
</feature>
<evidence type="ECO:0000313" key="21">
    <source>
        <dbReference type="Proteomes" id="UP000694580"/>
    </source>
</evidence>
<dbReference type="Gene3D" id="2.60.220.50">
    <property type="match status" value="1"/>
</dbReference>
<proteinExistence type="predicted"/>
<dbReference type="InterPro" id="IPR046338">
    <property type="entry name" value="GAIN_dom_sf"/>
</dbReference>
<feature type="transmembrane region" description="Helical" evidence="15">
    <location>
        <begin position="630"/>
        <end position="649"/>
    </location>
</feature>
<feature type="transmembrane region" description="Helical" evidence="15">
    <location>
        <begin position="546"/>
        <end position="566"/>
    </location>
</feature>
<keyword evidence="10" id="KW-0675">Receptor</keyword>
<feature type="transmembrane region" description="Helical" evidence="15">
    <location>
        <begin position="480"/>
        <end position="498"/>
    </location>
</feature>
<evidence type="ECO:0000256" key="4">
    <source>
        <dbReference type="ARBA" id="ARBA00022692"/>
    </source>
</evidence>
<feature type="signal peptide" evidence="16">
    <location>
        <begin position="1"/>
        <end position="23"/>
    </location>
</feature>
<dbReference type="InterPro" id="IPR057244">
    <property type="entry name" value="GAIN_B"/>
</dbReference>
<keyword evidence="2" id="KW-1003">Cell membrane</keyword>
<feature type="transmembrane region" description="Helical" evidence="15">
    <location>
        <begin position="661"/>
        <end position="682"/>
    </location>
</feature>
<evidence type="ECO:0000259" key="17">
    <source>
        <dbReference type="PROSITE" id="PS50026"/>
    </source>
</evidence>
<dbReference type="PROSITE" id="PS50261">
    <property type="entry name" value="G_PROTEIN_RECEP_F2_4"/>
    <property type="match status" value="1"/>
</dbReference>
<keyword evidence="3 13" id="KW-0245">EGF-like domain</keyword>
<keyword evidence="16" id="KW-0732">Signal</keyword>
<evidence type="ECO:0000259" key="19">
    <source>
        <dbReference type="PROSITE" id="PS50261"/>
    </source>
</evidence>
<dbReference type="InterPro" id="IPR000152">
    <property type="entry name" value="EGF-type_Asp/Asn_hydroxyl_site"/>
</dbReference>
<feature type="disulfide bond" evidence="13">
    <location>
        <begin position="99"/>
        <end position="116"/>
    </location>
</feature>
<comment type="caution">
    <text evidence="13">Lacks conserved residue(s) required for the propagation of feature annotation.</text>
</comment>
<dbReference type="InterPro" id="IPR000832">
    <property type="entry name" value="GPCR_2_secretin-like"/>
</dbReference>
<reference evidence="20" key="3">
    <citation type="submission" date="2025-09" db="UniProtKB">
        <authorList>
            <consortium name="Ensembl"/>
        </authorList>
    </citation>
    <scope>IDENTIFICATION</scope>
</reference>
<evidence type="ECO:0000256" key="12">
    <source>
        <dbReference type="ARBA" id="ARBA00023224"/>
    </source>
</evidence>
<dbReference type="PROSITE" id="PS50221">
    <property type="entry name" value="GAIN_B"/>
    <property type="match status" value="1"/>
</dbReference>
<dbReference type="PROSITE" id="PS00010">
    <property type="entry name" value="ASX_HYDROXYL"/>
    <property type="match status" value="1"/>
</dbReference>
<dbReference type="Proteomes" id="UP000694580">
    <property type="component" value="Chromosome 7"/>
</dbReference>
<dbReference type="PROSITE" id="PS50026">
    <property type="entry name" value="EGF_3"/>
    <property type="match status" value="3"/>
</dbReference>
<feature type="domain" description="G-protein coupled receptors family 2 profile 2" evidence="19">
    <location>
        <begin position="443"/>
        <end position="683"/>
    </location>
</feature>
<evidence type="ECO:0000256" key="16">
    <source>
        <dbReference type="SAM" id="SignalP"/>
    </source>
</evidence>
<evidence type="ECO:0000256" key="6">
    <source>
        <dbReference type="ARBA" id="ARBA00022989"/>
    </source>
</evidence>
<dbReference type="InterPro" id="IPR018097">
    <property type="entry name" value="EGF_Ca-bd_CS"/>
</dbReference>
<dbReference type="InterPro" id="IPR049883">
    <property type="entry name" value="NOTCH1_EGF-like"/>
</dbReference>
<keyword evidence="8 15" id="KW-0472">Membrane</keyword>
<name>A0AAY4DH25_9TELE</name>